<dbReference type="InterPro" id="IPR017896">
    <property type="entry name" value="4Fe4S_Fe-S-bd"/>
</dbReference>
<comment type="caution">
    <text evidence="11">The sequence shown here is derived from an EMBL/GenBank/DDBJ whole genome shotgun (WGS) entry which is preliminary data.</text>
</comment>
<dbReference type="Proteomes" id="UP000590740">
    <property type="component" value="Unassembled WGS sequence"/>
</dbReference>
<dbReference type="InterPro" id="IPR013542">
    <property type="entry name" value="QueG_DUF1730"/>
</dbReference>
<dbReference type="EMBL" id="JACHIG010000010">
    <property type="protein sequence ID" value="MBB5034489.1"/>
    <property type="molecule type" value="Genomic_DNA"/>
</dbReference>
<keyword evidence="6" id="KW-0560">Oxidoreductase</keyword>
<keyword evidence="12" id="KW-1185">Reference proteome</keyword>
<dbReference type="Gene3D" id="1.25.10.10">
    <property type="entry name" value="Leucine-rich Repeat Variant"/>
    <property type="match status" value="1"/>
</dbReference>
<dbReference type="Pfam" id="PF08331">
    <property type="entry name" value="QueG_DUF1730"/>
    <property type="match status" value="1"/>
</dbReference>
<evidence type="ECO:0000256" key="4">
    <source>
        <dbReference type="ARBA" id="ARBA00022723"/>
    </source>
</evidence>
<dbReference type="InterPro" id="IPR017900">
    <property type="entry name" value="4Fe4S_Fe_S_CS"/>
</dbReference>
<feature type="compositionally biased region" description="Low complexity" evidence="9">
    <location>
        <begin position="81"/>
        <end position="97"/>
    </location>
</feature>
<feature type="compositionally biased region" description="Basic and acidic residues" evidence="9">
    <location>
        <begin position="116"/>
        <end position="130"/>
    </location>
</feature>
<evidence type="ECO:0000256" key="2">
    <source>
        <dbReference type="ARBA" id="ARBA00022490"/>
    </source>
</evidence>
<reference evidence="11 12" key="1">
    <citation type="submission" date="2020-08" db="EMBL/GenBank/DDBJ databases">
        <title>Genomic Encyclopedia of Type Strains, Phase IV (KMG-IV): sequencing the most valuable type-strain genomes for metagenomic binning, comparative biology and taxonomic classification.</title>
        <authorList>
            <person name="Goeker M."/>
        </authorList>
    </citation>
    <scope>NUCLEOTIDE SEQUENCE [LARGE SCALE GENOMIC DNA]</scope>
    <source>
        <strain evidence="11 12">DSM 12252</strain>
    </source>
</reference>
<evidence type="ECO:0000256" key="9">
    <source>
        <dbReference type="SAM" id="MobiDB-lite"/>
    </source>
</evidence>
<dbReference type="PANTHER" id="PTHR30002:SF4">
    <property type="entry name" value="EPOXYQUEUOSINE REDUCTASE"/>
    <property type="match status" value="1"/>
</dbReference>
<dbReference type="GO" id="GO:0008616">
    <property type="term" value="P:tRNA queuosine(34) biosynthetic process"/>
    <property type="evidence" value="ECO:0007669"/>
    <property type="project" value="UniProtKB-KW"/>
</dbReference>
<dbReference type="GO" id="GO:0046872">
    <property type="term" value="F:metal ion binding"/>
    <property type="evidence" value="ECO:0007669"/>
    <property type="project" value="UniProtKB-KW"/>
</dbReference>
<dbReference type="RefSeq" id="WP_246438471.1">
    <property type="nucleotide sequence ID" value="NZ_JACHIG010000010.1"/>
</dbReference>
<sequence>MGFDDCRIAPAQPAAHRALFEQWIADGKHGDMAWLARTPERRTDPTLVLPGAKSVILLALNYYQGGTPYPQDQSSPEHSESPPSSSSSYSNSSSIPPLRHPPSPRAPQPSSSDSSSPERSESSEAQRAKDGQQPLQTTANHCKPPPTSYRVARYAWNNDYHDLIESKLRTLTDFLTTHGGTQRPYVDTGPVLERDFASLAGLGWGGKSTMQIHRHLGTWFFLADILTTLELPPDSPGPDRCGTCTRCITACPTQAITAPRSLDARRCISYLTIESKGPIPLQFRRAIGDRIYGCDSCLDACPWNRHAQVSHEATFQARTTIFQHTLRDFLLLTDDTFRALFAKSPIKRIKRPAFLRNVCVALGNVGTPADLPALQAAAQDEHPLIAEHAQWAIEEIKTRQQAPQ</sequence>
<dbReference type="InterPro" id="IPR011989">
    <property type="entry name" value="ARM-like"/>
</dbReference>
<dbReference type="GO" id="GO:0051539">
    <property type="term" value="F:4 iron, 4 sulfur cluster binding"/>
    <property type="evidence" value="ECO:0007669"/>
    <property type="project" value="UniProtKB-KW"/>
</dbReference>
<dbReference type="PROSITE" id="PS00198">
    <property type="entry name" value="4FE4S_FER_1"/>
    <property type="match status" value="1"/>
</dbReference>
<accession>A0A7W8DLK8</accession>
<dbReference type="Pfam" id="PF13484">
    <property type="entry name" value="Fer4_16"/>
    <property type="match status" value="1"/>
</dbReference>
<dbReference type="Gene3D" id="3.30.70.20">
    <property type="match status" value="1"/>
</dbReference>
<feature type="domain" description="4Fe-4S ferredoxin-type" evidence="10">
    <location>
        <begin position="232"/>
        <end position="261"/>
    </location>
</feature>
<evidence type="ECO:0000313" key="11">
    <source>
        <dbReference type="EMBL" id="MBB5034489.1"/>
    </source>
</evidence>
<evidence type="ECO:0000256" key="8">
    <source>
        <dbReference type="ARBA" id="ARBA00023014"/>
    </source>
</evidence>
<keyword evidence="7" id="KW-0408">Iron</keyword>
<evidence type="ECO:0000256" key="1">
    <source>
        <dbReference type="ARBA" id="ARBA00022485"/>
    </source>
</evidence>
<evidence type="ECO:0000256" key="6">
    <source>
        <dbReference type="ARBA" id="ARBA00023002"/>
    </source>
</evidence>
<name>A0A7W8DLK8_9BACT</name>
<feature type="region of interest" description="Disordered" evidence="9">
    <location>
        <begin position="67"/>
        <end position="147"/>
    </location>
</feature>
<gene>
    <name evidence="11" type="ORF">HNQ65_004094</name>
</gene>
<dbReference type="PANTHER" id="PTHR30002">
    <property type="entry name" value="EPOXYQUEUOSINE REDUCTASE"/>
    <property type="match status" value="1"/>
</dbReference>
<dbReference type="SUPFAM" id="SSF54862">
    <property type="entry name" value="4Fe-4S ferredoxins"/>
    <property type="match status" value="1"/>
</dbReference>
<keyword evidence="4" id="KW-0479">Metal-binding</keyword>
<evidence type="ECO:0000259" key="10">
    <source>
        <dbReference type="PROSITE" id="PS51379"/>
    </source>
</evidence>
<evidence type="ECO:0000256" key="5">
    <source>
        <dbReference type="ARBA" id="ARBA00022785"/>
    </source>
</evidence>
<keyword evidence="5" id="KW-0671">Queuosine biosynthesis</keyword>
<keyword evidence="1" id="KW-0004">4Fe-4S</keyword>
<evidence type="ECO:0000256" key="7">
    <source>
        <dbReference type="ARBA" id="ARBA00023004"/>
    </source>
</evidence>
<dbReference type="InterPro" id="IPR004453">
    <property type="entry name" value="QueG"/>
</dbReference>
<keyword evidence="2" id="KW-0963">Cytoplasm</keyword>
<dbReference type="NCBIfam" id="TIGR00276">
    <property type="entry name" value="tRNA epoxyqueuosine(34) reductase QueG"/>
    <property type="match status" value="1"/>
</dbReference>
<feature type="compositionally biased region" description="Pro residues" evidence="9">
    <location>
        <begin position="98"/>
        <end position="107"/>
    </location>
</feature>
<keyword evidence="8" id="KW-0411">Iron-sulfur</keyword>
<dbReference type="GO" id="GO:0052693">
    <property type="term" value="F:epoxyqueuosine reductase activity"/>
    <property type="evidence" value="ECO:0007669"/>
    <property type="project" value="TreeGrafter"/>
</dbReference>
<proteinExistence type="predicted"/>
<evidence type="ECO:0000313" key="12">
    <source>
        <dbReference type="Proteomes" id="UP000590740"/>
    </source>
</evidence>
<organism evidence="11 12">
    <name type="scientific">Prosthecobacter vanneervenii</name>
    <dbReference type="NCBI Taxonomy" id="48466"/>
    <lineage>
        <taxon>Bacteria</taxon>
        <taxon>Pseudomonadati</taxon>
        <taxon>Verrucomicrobiota</taxon>
        <taxon>Verrucomicrobiia</taxon>
        <taxon>Verrucomicrobiales</taxon>
        <taxon>Verrucomicrobiaceae</taxon>
        <taxon>Prosthecobacter</taxon>
    </lineage>
</organism>
<evidence type="ECO:0000256" key="3">
    <source>
        <dbReference type="ARBA" id="ARBA00022694"/>
    </source>
</evidence>
<keyword evidence="3" id="KW-0819">tRNA processing</keyword>
<protein>
    <submittedName>
        <fullName evidence="11">Epoxyqueuosine reductase</fullName>
    </submittedName>
</protein>
<dbReference type="PROSITE" id="PS51379">
    <property type="entry name" value="4FE4S_FER_2"/>
    <property type="match status" value="1"/>
</dbReference>
<dbReference type="AlphaFoldDB" id="A0A7W8DLK8"/>